<dbReference type="Proteomes" id="UP000887013">
    <property type="component" value="Unassembled WGS sequence"/>
</dbReference>
<keyword evidence="1" id="KW-0812">Transmembrane</keyword>
<keyword evidence="3" id="KW-1185">Reference proteome</keyword>
<dbReference type="AlphaFoldDB" id="A0A8X6T5U7"/>
<evidence type="ECO:0000256" key="1">
    <source>
        <dbReference type="SAM" id="Phobius"/>
    </source>
</evidence>
<dbReference type="EMBL" id="BMAW01051669">
    <property type="protein sequence ID" value="GFS81785.1"/>
    <property type="molecule type" value="Genomic_DNA"/>
</dbReference>
<keyword evidence="1" id="KW-0472">Membrane</keyword>
<evidence type="ECO:0000313" key="3">
    <source>
        <dbReference type="Proteomes" id="UP000887013"/>
    </source>
</evidence>
<organism evidence="2 3">
    <name type="scientific">Nephila pilipes</name>
    <name type="common">Giant wood spider</name>
    <name type="synonym">Nephila maculata</name>
    <dbReference type="NCBI Taxonomy" id="299642"/>
    <lineage>
        <taxon>Eukaryota</taxon>
        <taxon>Metazoa</taxon>
        <taxon>Ecdysozoa</taxon>
        <taxon>Arthropoda</taxon>
        <taxon>Chelicerata</taxon>
        <taxon>Arachnida</taxon>
        <taxon>Araneae</taxon>
        <taxon>Araneomorphae</taxon>
        <taxon>Entelegynae</taxon>
        <taxon>Araneoidea</taxon>
        <taxon>Nephilidae</taxon>
        <taxon>Nephila</taxon>
    </lineage>
</organism>
<keyword evidence="1" id="KW-1133">Transmembrane helix</keyword>
<reference evidence="2" key="1">
    <citation type="submission" date="2020-08" db="EMBL/GenBank/DDBJ databases">
        <title>Multicomponent nature underlies the extraordinary mechanical properties of spider dragline silk.</title>
        <authorList>
            <person name="Kono N."/>
            <person name="Nakamura H."/>
            <person name="Mori M."/>
            <person name="Yoshida Y."/>
            <person name="Ohtoshi R."/>
            <person name="Malay A.D."/>
            <person name="Moran D.A.P."/>
            <person name="Tomita M."/>
            <person name="Numata K."/>
            <person name="Arakawa K."/>
        </authorList>
    </citation>
    <scope>NUCLEOTIDE SEQUENCE</scope>
</reference>
<name>A0A8X6T5U7_NEPPI</name>
<evidence type="ECO:0000313" key="2">
    <source>
        <dbReference type="EMBL" id="GFS81785.1"/>
    </source>
</evidence>
<accession>A0A8X6T5U7</accession>
<gene>
    <name evidence="2" type="ORF">NPIL_139411</name>
</gene>
<protein>
    <submittedName>
        <fullName evidence="2">Uncharacterized protein</fullName>
    </submittedName>
</protein>
<sequence>MSEDKDRAGESGRRNAMTSVEFDAEDHPLIAKRIVWVLLEREGKVKATLHLWTPFCDELRIARETKFHQRIIFQTDNTQPSGFMCCFFAWIVSSALFVGLLRASQLEKTLWSVLGRRLQEKRVQIISPAAAAVSVCGQGKKRTRDI</sequence>
<feature type="transmembrane region" description="Helical" evidence="1">
    <location>
        <begin position="81"/>
        <end position="101"/>
    </location>
</feature>
<proteinExistence type="predicted"/>
<comment type="caution">
    <text evidence="2">The sequence shown here is derived from an EMBL/GenBank/DDBJ whole genome shotgun (WGS) entry which is preliminary data.</text>
</comment>